<protein>
    <recommendedName>
        <fullName evidence="2">COP9 signalosome complex subunit 3 N-terminal helical repeats domain-containing protein</fullName>
    </recommendedName>
</protein>
<evidence type="ECO:0000313" key="4">
    <source>
        <dbReference type="Proteomes" id="UP000184546"/>
    </source>
</evidence>
<proteinExistence type="predicted"/>
<name>A0A1L9WEL2_ASPA1</name>
<dbReference type="AlphaFoldDB" id="A0A1L9WEL2"/>
<dbReference type="STRING" id="690307.A0A1L9WEL2"/>
<dbReference type="GO" id="GO:0008180">
    <property type="term" value="C:COP9 signalosome"/>
    <property type="evidence" value="ECO:0007669"/>
    <property type="project" value="TreeGrafter"/>
</dbReference>
<keyword evidence="4" id="KW-1185">Reference proteome</keyword>
<dbReference type="InterPro" id="IPR050756">
    <property type="entry name" value="CSN3"/>
</dbReference>
<feature type="domain" description="COP9 signalosome complex subunit 3 N-terminal helical repeats" evidence="2">
    <location>
        <begin position="35"/>
        <end position="291"/>
    </location>
</feature>
<dbReference type="InterPro" id="IPR055089">
    <property type="entry name" value="COP9_N"/>
</dbReference>
<dbReference type="Pfam" id="PF22788">
    <property type="entry name" value="COP9_hel_rpt"/>
    <property type="match status" value="1"/>
</dbReference>
<gene>
    <name evidence="3" type="ORF">ASPACDRAFT_128167</name>
</gene>
<dbReference type="EMBL" id="KV879003">
    <property type="protein sequence ID" value="OJJ94619.1"/>
    <property type="molecule type" value="Genomic_DNA"/>
</dbReference>
<organism evidence="3 4">
    <name type="scientific">Aspergillus aculeatus (strain ATCC 16872 / CBS 172.66 / WB 5094)</name>
    <dbReference type="NCBI Taxonomy" id="690307"/>
    <lineage>
        <taxon>Eukaryota</taxon>
        <taxon>Fungi</taxon>
        <taxon>Dikarya</taxon>
        <taxon>Ascomycota</taxon>
        <taxon>Pezizomycotina</taxon>
        <taxon>Eurotiomycetes</taxon>
        <taxon>Eurotiomycetidae</taxon>
        <taxon>Eurotiales</taxon>
        <taxon>Aspergillaceae</taxon>
        <taxon>Aspergillus</taxon>
        <taxon>Aspergillus subgen. Circumdati</taxon>
    </lineage>
</organism>
<evidence type="ECO:0000313" key="3">
    <source>
        <dbReference type="EMBL" id="OJJ94619.1"/>
    </source>
</evidence>
<evidence type="ECO:0000259" key="2">
    <source>
        <dbReference type="Pfam" id="PF22788"/>
    </source>
</evidence>
<dbReference type="OMA" id="NHYHDLV"/>
<dbReference type="GO" id="GO:0006511">
    <property type="term" value="P:ubiquitin-dependent protein catabolic process"/>
    <property type="evidence" value="ECO:0007669"/>
    <property type="project" value="TreeGrafter"/>
</dbReference>
<dbReference type="PANTHER" id="PTHR10758:SF1">
    <property type="entry name" value="COP9 SIGNALOSOME COMPLEX SUBUNIT 3"/>
    <property type="match status" value="1"/>
</dbReference>
<accession>A0A1L9WEL2</accession>
<dbReference type="OrthoDB" id="29061at2759"/>
<dbReference type="GeneID" id="30970921"/>
<evidence type="ECO:0000256" key="1">
    <source>
        <dbReference type="ARBA" id="ARBA00022490"/>
    </source>
</evidence>
<keyword evidence="1" id="KW-0963">Cytoplasm</keyword>
<dbReference type="PANTHER" id="PTHR10758">
    <property type="entry name" value="26S PROTEASOME NON-ATPASE REGULATORY SUBUNIT 3/COP9 SIGNALOSOME COMPLEX SUBUNIT 3"/>
    <property type="match status" value="1"/>
</dbReference>
<dbReference type="RefSeq" id="XP_020050959.1">
    <property type="nucleotide sequence ID" value="XM_020197107.1"/>
</dbReference>
<reference evidence="4" key="1">
    <citation type="journal article" date="2017" name="Genome Biol.">
        <title>Comparative genomics reveals high biological diversity and specific adaptations in the industrially and medically important fungal genus Aspergillus.</title>
        <authorList>
            <person name="de Vries R.P."/>
            <person name="Riley R."/>
            <person name="Wiebenga A."/>
            <person name="Aguilar-Osorio G."/>
            <person name="Amillis S."/>
            <person name="Uchima C.A."/>
            <person name="Anderluh G."/>
            <person name="Asadollahi M."/>
            <person name="Askin M."/>
            <person name="Barry K."/>
            <person name="Battaglia E."/>
            <person name="Bayram O."/>
            <person name="Benocci T."/>
            <person name="Braus-Stromeyer S.A."/>
            <person name="Caldana C."/>
            <person name="Canovas D."/>
            <person name="Cerqueira G.C."/>
            <person name="Chen F."/>
            <person name="Chen W."/>
            <person name="Choi C."/>
            <person name="Clum A."/>
            <person name="Dos Santos R.A."/>
            <person name="Damasio A.R."/>
            <person name="Diallinas G."/>
            <person name="Emri T."/>
            <person name="Fekete E."/>
            <person name="Flipphi M."/>
            <person name="Freyberg S."/>
            <person name="Gallo A."/>
            <person name="Gournas C."/>
            <person name="Habgood R."/>
            <person name="Hainaut M."/>
            <person name="Harispe M.L."/>
            <person name="Henrissat B."/>
            <person name="Hilden K.S."/>
            <person name="Hope R."/>
            <person name="Hossain A."/>
            <person name="Karabika E."/>
            <person name="Karaffa L."/>
            <person name="Karanyi Z."/>
            <person name="Krasevec N."/>
            <person name="Kuo A."/>
            <person name="Kusch H."/>
            <person name="LaButti K."/>
            <person name="Lagendijk E.L."/>
            <person name="Lapidus A."/>
            <person name="Levasseur A."/>
            <person name="Lindquist E."/>
            <person name="Lipzen A."/>
            <person name="Logrieco A.F."/>
            <person name="MacCabe A."/>
            <person name="Maekelae M.R."/>
            <person name="Malavazi I."/>
            <person name="Melin P."/>
            <person name="Meyer V."/>
            <person name="Mielnichuk N."/>
            <person name="Miskei M."/>
            <person name="Molnar A.P."/>
            <person name="Mule G."/>
            <person name="Ngan C.Y."/>
            <person name="Orejas M."/>
            <person name="Orosz E."/>
            <person name="Ouedraogo J.P."/>
            <person name="Overkamp K.M."/>
            <person name="Park H.-S."/>
            <person name="Perrone G."/>
            <person name="Piumi F."/>
            <person name="Punt P.J."/>
            <person name="Ram A.F."/>
            <person name="Ramon A."/>
            <person name="Rauscher S."/>
            <person name="Record E."/>
            <person name="Riano-Pachon D.M."/>
            <person name="Robert V."/>
            <person name="Roehrig J."/>
            <person name="Ruller R."/>
            <person name="Salamov A."/>
            <person name="Salih N.S."/>
            <person name="Samson R.A."/>
            <person name="Sandor E."/>
            <person name="Sanguinetti M."/>
            <person name="Schuetze T."/>
            <person name="Sepcic K."/>
            <person name="Shelest E."/>
            <person name="Sherlock G."/>
            <person name="Sophianopoulou V."/>
            <person name="Squina F.M."/>
            <person name="Sun H."/>
            <person name="Susca A."/>
            <person name="Todd R.B."/>
            <person name="Tsang A."/>
            <person name="Unkles S.E."/>
            <person name="van de Wiele N."/>
            <person name="van Rossen-Uffink D."/>
            <person name="Oliveira J.V."/>
            <person name="Vesth T.C."/>
            <person name="Visser J."/>
            <person name="Yu J.-H."/>
            <person name="Zhou M."/>
            <person name="Andersen M.R."/>
            <person name="Archer D.B."/>
            <person name="Baker S.E."/>
            <person name="Benoit I."/>
            <person name="Brakhage A.A."/>
            <person name="Braus G.H."/>
            <person name="Fischer R."/>
            <person name="Frisvad J.C."/>
            <person name="Goldman G.H."/>
            <person name="Houbraken J."/>
            <person name="Oakley B."/>
            <person name="Pocsi I."/>
            <person name="Scazzocchio C."/>
            <person name="Seiboth B."/>
            <person name="vanKuyk P.A."/>
            <person name="Wortman J."/>
            <person name="Dyer P.S."/>
            <person name="Grigoriev I.V."/>
        </authorList>
    </citation>
    <scope>NUCLEOTIDE SEQUENCE [LARGE SCALE GENOMIC DNA]</scope>
    <source>
        <strain evidence="4">ATCC 16872 / CBS 172.66 / WB 5094</strain>
    </source>
</reference>
<dbReference type="Proteomes" id="UP000184546">
    <property type="component" value="Unassembled WGS sequence"/>
</dbReference>
<dbReference type="VEuPathDB" id="FungiDB:ASPACDRAFT_128167"/>
<sequence>MAESVEQIISLSSHLHSPSLLSETDYVNRVQALVAILRRSSHSLLSETVLTDLSPHEHTLPYLFVLLHQIDLARSRTRSALPDDIKPGGRLWSPAVQFLGEFKGPQVHFAGHEWRQLVNIILDAAEDDSKPVLAVRVLSGAIMRIDQNVCGFSSLHPRFLRLCLLSQSYSYALPVLDKHVSSSHTSLEQPARGDNGYMLASNSDANDCIAEAPDISARLTHKDIAQYYLYGAMIYMALKEWDKALHWLSVVISFPVVNSVSKIMIEAFKKWVLVGLLRHGKLVTAPKIISSHVMKIYQAVARPYLSLADAFEKSDEQRLRTEADLGRSVWCADLNSGLVRQLFQAYETFLVLKLCRVFSALTTRDIAAKAASSGSDSSAKIENLIAFLVMSGVLGARLLQGPCDLSFSMLRFPKSIQSYCGPSRMRVGLMRKSHALELLSHNCGECNNELKIGRENINFLVRCQGWSGVTGKGGGKGSIDHAAFGVDEDIMGDLS</sequence>